<reference evidence="3 4" key="1">
    <citation type="submission" date="2019-09" db="EMBL/GenBank/DDBJ databases">
        <title>Taxonomy of Antarctic Massilia spp.: description of Massilia rubra sp. nov., Massilia aquatica sp. nov., Massilia mucilaginosa sp. nov., Massilia frigida sp. nov. isolated from streams, lakes and regoliths.</title>
        <authorList>
            <person name="Holochova P."/>
            <person name="Sedlacek I."/>
            <person name="Kralova S."/>
            <person name="Maslanova I."/>
            <person name="Busse H.-J."/>
            <person name="Stankova E."/>
            <person name="Vrbovska V."/>
            <person name="Kovarovic V."/>
            <person name="Bartak M."/>
            <person name="Svec P."/>
            <person name="Pantucek R."/>
        </authorList>
    </citation>
    <scope>NUCLEOTIDE SEQUENCE [LARGE SCALE GENOMIC DNA]</scope>
    <source>
        <strain evidence="3 4">CCM 8693</strain>
    </source>
</reference>
<dbReference type="RefSeq" id="WP_167075943.1">
    <property type="nucleotide sequence ID" value="NZ_VVIW01000003.1"/>
</dbReference>
<dbReference type="Gene3D" id="3.40.50.300">
    <property type="entry name" value="P-loop containing nucleotide triphosphate hydrolases"/>
    <property type="match status" value="2"/>
</dbReference>
<dbReference type="PROSITE" id="PS51192">
    <property type="entry name" value="HELICASE_ATP_BIND_1"/>
    <property type="match status" value="1"/>
</dbReference>
<dbReference type="Pfam" id="PF04851">
    <property type="entry name" value="ResIII"/>
    <property type="match status" value="1"/>
</dbReference>
<dbReference type="SUPFAM" id="SSF52540">
    <property type="entry name" value="P-loop containing nucleoside triphosphate hydrolases"/>
    <property type="match status" value="1"/>
</dbReference>
<name>A0ABX0M788_9BURK</name>
<accession>A0ABX0M788</accession>
<feature type="domain" description="Helicase C-terminal" evidence="2">
    <location>
        <begin position="231"/>
        <end position="392"/>
    </location>
</feature>
<dbReference type="InterPro" id="IPR001650">
    <property type="entry name" value="Helicase_C-like"/>
</dbReference>
<dbReference type="Pfam" id="PF00271">
    <property type="entry name" value="Helicase_C"/>
    <property type="match status" value="1"/>
</dbReference>
<dbReference type="PANTHER" id="PTHR47396">
    <property type="entry name" value="TYPE I RESTRICTION ENZYME ECOKI R PROTEIN"/>
    <property type="match status" value="1"/>
</dbReference>
<evidence type="ECO:0000259" key="1">
    <source>
        <dbReference type="PROSITE" id="PS51192"/>
    </source>
</evidence>
<feature type="domain" description="Helicase ATP-binding" evidence="1">
    <location>
        <begin position="20"/>
        <end position="174"/>
    </location>
</feature>
<dbReference type="SMART" id="SM00487">
    <property type="entry name" value="DEXDc"/>
    <property type="match status" value="1"/>
</dbReference>
<organism evidence="3 4">
    <name type="scientific">Massilia aquatica</name>
    <dbReference type="NCBI Taxonomy" id="2609000"/>
    <lineage>
        <taxon>Bacteria</taxon>
        <taxon>Pseudomonadati</taxon>
        <taxon>Pseudomonadota</taxon>
        <taxon>Betaproteobacteria</taxon>
        <taxon>Burkholderiales</taxon>
        <taxon>Oxalobacteraceae</taxon>
        <taxon>Telluria group</taxon>
        <taxon>Massilia</taxon>
    </lineage>
</organism>
<keyword evidence="3" id="KW-0347">Helicase</keyword>
<dbReference type="GO" id="GO:0004386">
    <property type="term" value="F:helicase activity"/>
    <property type="evidence" value="ECO:0007669"/>
    <property type="project" value="UniProtKB-KW"/>
</dbReference>
<dbReference type="InterPro" id="IPR006935">
    <property type="entry name" value="Helicase/UvrB_N"/>
</dbReference>
<sequence>MSKQLKLREYQTGSVEALRARIREGIRVLILSIPTGGGKTVIATHLAIECLSKPGKRVLFVADRIALIEQTSTTFDLYGIPHGVIQGNHWRTKPWERVQVASIQTIEKRGWPDADLIIVDECHTVHKTVAERIAHLKVSADERERKAIVIGLSATPITRGLGISYEAVVTTITTNELIRGLVETDGARSPYLTQYRIYAASEPDMSGAKTLGGEWTDKAAAERSMPIVGDCVEEYLRHAPGKKFIAFGCNVAHCEELQRQFEQAGVVTSMYTYKTDDESRAAMVEEFRKPDSYIRGLISVSALSKGFDVSDVEVIIMARPLKSSLAEHIQILGRGLRIHPGKAECIVLDHSGNCMRFWAEMNEFFESGVKELDDGKKKAKPKSLPKPEKEPVKCPGCAHVHMPMPSCPACGHAYKVTRSFEHQPGLLAEVAPAKGGNKKVATTFEDKAEFFTGLRFIAESNKWNPGWASHKFKEKFGDWPDSTIKAMPSAEPSKKVRGWVTSRRIAENHAKKKAVSA</sequence>
<dbReference type="InterPro" id="IPR014001">
    <property type="entry name" value="Helicase_ATP-bd"/>
</dbReference>
<evidence type="ECO:0000313" key="3">
    <source>
        <dbReference type="EMBL" id="NHZ40097.1"/>
    </source>
</evidence>
<evidence type="ECO:0000313" key="4">
    <source>
        <dbReference type="Proteomes" id="UP000819052"/>
    </source>
</evidence>
<proteinExistence type="predicted"/>
<keyword evidence="3" id="KW-0378">Hydrolase</keyword>
<dbReference type="PROSITE" id="PS51194">
    <property type="entry name" value="HELICASE_CTER"/>
    <property type="match status" value="1"/>
</dbReference>
<dbReference type="Proteomes" id="UP000819052">
    <property type="component" value="Unassembled WGS sequence"/>
</dbReference>
<dbReference type="SMART" id="SM00490">
    <property type="entry name" value="HELICc"/>
    <property type="match status" value="1"/>
</dbReference>
<keyword evidence="3" id="KW-0067">ATP-binding</keyword>
<dbReference type="EMBL" id="VVIW01000003">
    <property type="protein sequence ID" value="NHZ40097.1"/>
    <property type="molecule type" value="Genomic_DNA"/>
</dbReference>
<dbReference type="InterPro" id="IPR027417">
    <property type="entry name" value="P-loop_NTPase"/>
</dbReference>
<evidence type="ECO:0000259" key="2">
    <source>
        <dbReference type="PROSITE" id="PS51194"/>
    </source>
</evidence>
<comment type="caution">
    <text evidence="3">The sequence shown here is derived from an EMBL/GenBank/DDBJ whole genome shotgun (WGS) entry which is preliminary data.</text>
</comment>
<gene>
    <name evidence="3" type="ORF">F1609_07975</name>
</gene>
<dbReference type="PANTHER" id="PTHR47396:SF1">
    <property type="entry name" value="ATP-DEPENDENT HELICASE IRC3-RELATED"/>
    <property type="match status" value="1"/>
</dbReference>
<protein>
    <submittedName>
        <fullName evidence="3">DEAD/DEAH box helicase</fullName>
    </submittedName>
</protein>
<keyword evidence="3" id="KW-0547">Nucleotide-binding</keyword>
<dbReference type="InterPro" id="IPR050742">
    <property type="entry name" value="Helicase_Restrict-Modif_Enz"/>
</dbReference>
<keyword evidence="4" id="KW-1185">Reference proteome</keyword>